<dbReference type="InterPro" id="IPR012000">
    <property type="entry name" value="Thiamin_PyroP_enz_cen_dom"/>
</dbReference>
<dbReference type="PANTHER" id="PTHR18968:SF129">
    <property type="entry name" value="ACETOLACTATE SYNTHASE"/>
    <property type="match status" value="1"/>
</dbReference>
<dbReference type="InterPro" id="IPR045229">
    <property type="entry name" value="TPP_enz"/>
</dbReference>
<proteinExistence type="inferred from homology"/>
<dbReference type="Gene3D" id="3.40.50.1220">
    <property type="entry name" value="TPP-binding domain"/>
    <property type="match status" value="1"/>
</dbReference>
<dbReference type="SUPFAM" id="SSF52467">
    <property type="entry name" value="DHS-like NAD/FAD-binding domain"/>
    <property type="match status" value="1"/>
</dbReference>
<dbReference type="InterPro" id="IPR011766">
    <property type="entry name" value="TPP_enzyme_TPP-bd"/>
</dbReference>
<dbReference type="Pfam" id="PF00205">
    <property type="entry name" value="TPP_enzyme_M"/>
    <property type="match status" value="1"/>
</dbReference>
<feature type="domain" description="Thiamine pyrophosphate enzyme central" evidence="2">
    <location>
        <begin position="13"/>
        <end position="143"/>
    </location>
</feature>
<evidence type="ECO:0000313" key="4">
    <source>
        <dbReference type="EMBL" id="MBZ0157620.1"/>
    </source>
</evidence>
<dbReference type="GO" id="GO:0009099">
    <property type="term" value="P:L-valine biosynthetic process"/>
    <property type="evidence" value="ECO:0007669"/>
    <property type="project" value="TreeGrafter"/>
</dbReference>
<dbReference type="AlphaFoldDB" id="A0A953M215"/>
<dbReference type="Gene3D" id="3.40.50.970">
    <property type="match status" value="1"/>
</dbReference>
<sequence>SPLKYPAPDPLRIQEAVNMIREAKMPLILAGHGVLRSNASAELFHLAAKTGIAVIVTFMGSGAFPADHELFVSTIGLQSMDYVQCGLDRTDLIIAVGYDPVEFSPKFWDSSKKIIHIDTNPAEVDTSYNAYELMGDIRKTLRTMAEMAEFQKDPSYFLRLKKEVEENREDPDLYRTEDGFSPLEVIRSIRKTLGREDILISDVGAHKIWIGRFYPAYAPNTVIISNGFASMGFAVPGAIAAKLAHPEKKVIAAVGDGGFLMSVAELETAVRWKLPFVTVIFNDNCFGLIQWKQMMRYKRDFCVKVQNPDFVKLAESFGCKAYRVEKGENLAATIEDALKQDIPSLIDCRIDYSVNLKLSEKLGSIVCKA</sequence>
<dbReference type="InterPro" id="IPR029035">
    <property type="entry name" value="DHS-like_NAD/FAD-binding_dom"/>
</dbReference>
<dbReference type="EMBL" id="JAIOIV010000122">
    <property type="protein sequence ID" value="MBZ0157620.1"/>
    <property type="molecule type" value="Genomic_DNA"/>
</dbReference>
<feature type="non-terminal residue" evidence="4">
    <location>
        <position position="1"/>
    </location>
</feature>
<evidence type="ECO:0000259" key="2">
    <source>
        <dbReference type="Pfam" id="PF00205"/>
    </source>
</evidence>
<name>A0A953M215_9BACT</name>
<protein>
    <submittedName>
        <fullName evidence="4">Acetolactate synthase large subunit</fullName>
    </submittedName>
</protein>
<dbReference type="Pfam" id="PF02775">
    <property type="entry name" value="TPP_enzyme_C"/>
    <property type="match status" value="1"/>
</dbReference>
<dbReference type="SUPFAM" id="SSF52518">
    <property type="entry name" value="Thiamin diphosphate-binding fold (THDP-binding)"/>
    <property type="match status" value="1"/>
</dbReference>
<dbReference type="Proteomes" id="UP000705867">
    <property type="component" value="Unassembled WGS sequence"/>
</dbReference>
<dbReference type="GO" id="GO:0003984">
    <property type="term" value="F:acetolactate synthase activity"/>
    <property type="evidence" value="ECO:0007669"/>
    <property type="project" value="TreeGrafter"/>
</dbReference>
<reference evidence="4" key="1">
    <citation type="journal article" date="2021" name="bioRxiv">
        <title>Unraveling nitrogen, sulfur and carbon metabolic pathways and microbial community transcriptional responses to substrate deprivation and toxicity stresses in a bioreactor mimicking anoxic brackish coastal sediment conditions.</title>
        <authorList>
            <person name="Martins P.D."/>
            <person name="Echeveste M.J."/>
            <person name="Arshad A."/>
            <person name="Kurth J."/>
            <person name="Ouboter H."/>
            <person name="Jetten M.S.M."/>
            <person name="Welte C.U."/>
        </authorList>
    </citation>
    <scope>NUCLEOTIDE SEQUENCE</scope>
    <source>
        <strain evidence="4">MAG_39</strain>
    </source>
</reference>
<feature type="domain" description="Thiamine pyrophosphate enzyme TPP-binding" evidence="3">
    <location>
        <begin position="202"/>
        <end position="348"/>
    </location>
</feature>
<dbReference type="InterPro" id="IPR029061">
    <property type="entry name" value="THDP-binding"/>
</dbReference>
<dbReference type="GO" id="GO:0005948">
    <property type="term" value="C:acetolactate synthase complex"/>
    <property type="evidence" value="ECO:0007669"/>
    <property type="project" value="TreeGrafter"/>
</dbReference>
<accession>A0A953M215</accession>
<comment type="caution">
    <text evidence="4">The sequence shown here is derived from an EMBL/GenBank/DDBJ whole genome shotgun (WGS) entry which is preliminary data.</text>
</comment>
<evidence type="ECO:0000313" key="5">
    <source>
        <dbReference type="Proteomes" id="UP000705867"/>
    </source>
</evidence>
<evidence type="ECO:0000256" key="1">
    <source>
        <dbReference type="ARBA" id="ARBA00007812"/>
    </source>
</evidence>
<gene>
    <name evidence="4" type="ORF">K8I29_15590</name>
</gene>
<dbReference type="GO" id="GO:0009097">
    <property type="term" value="P:isoleucine biosynthetic process"/>
    <property type="evidence" value="ECO:0007669"/>
    <property type="project" value="TreeGrafter"/>
</dbReference>
<dbReference type="PANTHER" id="PTHR18968">
    <property type="entry name" value="THIAMINE PYROPHOSPHATE ENZYMES"/>
    <property type="match status" value="1"/>
</dbReference>
<dbReference type="GO" id="GO:0030976">
    <property type="term" value="F:thiamine pyrophosphate binding"/>
    <property type="evidence" value="ECO:0007669"/>
    <property type="project" value="InterPro"/>
</dbReference>
<evidence type="ECO:0000259" key="3">
    <source>
        <dbReference type="Pfam" id="PF02775"/>
    </source>
</evidence>
<dbReference type="GO" id="GO:0000287">
    <property type="term" value="F:magnesium ion binding"/>
    <property type="evidence" value="ECO:0007669"/>
    <property type="project" value="InterPro"/>
</dbReference>
<dbReference type="GO" id="GO:0050660">
    <property type="term" value="F:flavin adenine dinucleotide binding"/>
    <property type="evidence" value="ECO:0007669"/>
    <property type="project" value="TreeGrafter"/>
</dbReference>
<reference evidence="4" key="2">
    <citation type="submission" date="2021-08" db="EMBL/GenBank/DDBJ databases">
        <authorList>
            <person name="Dalcin Martins P."/>
        </authorList>
    </citation>
    <scope>NUCLEOTIDE SEQUENCE</scope>
    <source>
        <strain evidence="4">MAG_39</strain>
    </source>
</reference>
<comment type="similarity">
    <text evidence="1">Belongs to the TPP enzyme family.</text>
</comment>
<organism evidence="4 5">
    <name type="scientific">Candidatus Nitrobium versatile</name>
    <dbReference type="NCBI Taxonomy" id="2884831"/>
    <lineage>
        <taxon>Bacteria</taxon>
        <taxon>Pseudomonadati</taxon>
        <taxon>Nitrospirota</taxon>
        <taxon>Nitrospiria</taxon>
        <taxon>Nitrospirales</taxon>
        <taxon>Nitrospiraceae</taxon>
        <taxon>Candidatus Nitrobium</taxon>
    </lineage>
</organism>